<evidence type="ECO:0000313" key="1">
    <source>
        <dbReference type="EMBL" id="UOF89454.1"/>
    </source>
</evidence>
<dbReference type="Pfam" id="PF14149">
    <property type="entry name" value="YhfH"/>
    <property type="match status" value="1"/>
</dbReference>
<dbReference type="RefSeq" id="WP_347436142.1">
    <property type="nucleotide sequence ID" value="NZ_CP089291.1"/>
</dbReference>
<dbReference type="EMBL" id="CP089291">
    <property type="protein sequence ID" value="UOF89454.1"/>
    <property type="molecule type" value="Genomic_DNA"/>
</dbReference>
<keyword evidence="2" id="KW-1185">Reference proteome</keyword>
<dbReference type="Proteomes" id="UP000830167">
    <property type="component" value="Chromosome"/>
</dbReference>
<name>A0ABY4CGG2_9BACL</name>
<proteinExistence type="predicted"/>
<evidence type="ECO:0000313" key="2">
    <source>
        <dbReference type="Proteomes" id="UP000830167"/>
    </source>
</evidence>
<protein>
    <submittedName>
        <fullName evidence="1">YhfH family protein</fullName>
    </submittedName>
</protein>
<gene>
    <name evidence="1" type="ORF">LSG31_16375</name>
</gene>
<dbReference type="InterPro" id="IPR025432">
    <property type="entry name" value="YhfH-like"/>
</dbReference>
<accession>A0ABY4CGG2</accession>
<organism evidence="1 2">
    <name type="scientific">Fodinisporobacter ferrooxydans</name>
    <dbReference type="NCBI Taxonomy" id="2901836"/>
    <lineage>
        <taxon>Bacteria</taxon>
        <taxon>Bacillati</taxon>
        <taxon>Bacillota</taxon>
        <taxon>Bacilli</taxon>
        <taxon>Bacillales</taxon>
        <taxon>Alicyclobacillaceae</taxon>
        <taxon>Fodinisporobacter</taxon>
    </lineage>
</organism>
<reference evidence="1" key="1">
    <citation type="submission" date="2021-12" db="EMBL/GenBank/DDBJ databases">
        <title>Alicyclobacillaceae gen. nov., sp. nov., isolated from chalcocite enrichment system.</title>
        <authorList>
            <person name="Jiang Z."/>
        </authorList>
    </citation>
    <scope>NUCLEOTIDE SEQUENCE</scope>
    <source>
        <strain evidence="1">MYW30-H2</strain>
    </source>
</reference>
<sequence length="43" mass="5164">MNMTRRPNQELPKKLCVECGKEIEEQVESLHHECERCVSKYEE</sequence>